<dbReference type="HOGENOM" id="CLU_2385784_0_0_1"/>
<evidence type="ECO:0000313" key="2">
    <source>
        <dbReference type="Proteomes" id="UP000027730"/>
    </source>
</evidence>
<accession>A0A074X2F1</accession>
<dbReference type="EMBL" id="KL584704">
    <property type="protein sequence ID" value="KEQ76172.1"/>
    <property type="molecule type" value="Genomic_DNA"/>
</dbReference>
<dbReference type="AlphaFoldDB" id="A0A074X2F1"/>
<dbReference type="OrthoDB" id="3870139at2759"/>
<reference evidence="1 2" key="1">
    <citation type="journal article" date="2014" name="BMC Genomics">
        <title>Genome sequencing of four Aureobasidium pullulans varieties: biotechnological potential, stress tolerance, and description of new species.</title>
        <authorList>
            <person name="Gostin Ar C."/>
            <person name="Ohm R.A."/>
            <person name="Kogej T."/>
            <person name="Sonjak S."/>
            <person name="Turk M."/>
            <person name="Zajc J."/>
            <person name="Zalar P."/>
            <person name="Grube M."/>
            <person name="Sun H."/>
            <person name="Han J."/>
            <person name="Sharma A."/>
            <person name="Chiniquy J."/>
            <person name="Ngan C.Y."/>
            <person name="Lipzen A."/>
            <person name="Barry K."/>
            <person name="Grigoriev I.V."/>
            <person name="Gunde-Cimerman N."/>
        </authorList>
    </citation>
    <scope>NUCLEOTIDE SEQUENCE [LARGE SCALE GENOMIC DNA]</scope>
    <source>
        <strain evidence="1 2">CBS 147.97</strain>
    </source>
</reference>
<sequence>MSDFTDLRQQILDNYFFQASHESDPYIMIAKISTTDFQAWVIDKSFNNNDRVAGMAGSDPEAALHNLLVRTCERAAVVLIDESNRGSGSTSDAGA</sequence>
<name>A0A074X2F1_9PEZI</name>
<organism evidence="1 2">
    <name type="scientific">Aureobasidium namibiae CBS 147.97</name>
    <dbReference type="NCBI Taxonomy" id="1043004"/>
    <lineage>
        <taxon>Eukaryota</taxon>
        <taxon>Fungi</taxon>
        <taxon>Dikarya</taxon>
        <taxon>Ascomycota</taxon>
        <taxon>Pezizomycotina</taxon>
        <taxon>Dothideomycetes</taxon>
        <taxon>Dothideomycetidae</taxon>
        <taxon>Dothideales</taxon>
        <taxon>Saccotheciaceae</taxon>
        <taxon>Aureobasidium</taxon>
    </lineage>
</organism>
<evidence type="ECO:0000313" key="1">
    <source>
        <dbReference type="EMBL" id="KEQ76172.1"/>
    </source>
</evidence>
<proteinExistence type="predicted"/>
<keyword evidence="2" id="KW-1185">Reference proteome</keyword>
<protein>
    <submittedName>
        <fullName evidence="1">Uncharacterized protein</fullName>
    </submittedName>
</protein>
<dbReference type="GeneID" id="25416429"/>
<dbReference type="Proteomes" id="UP000027730">
    <property type="component" value="Unassembled WGS sequence"/>
</dbReference>
<gene>
    <name evidence="1" type="ORF">M436DRAFT_79427</name>
</gene>
<dbReference type="RefSeq" id="XP_013430510.1">
    <property type="nucleotide sequence ID" value="XM_013575056.1"/>
</dbReference>